<name>A0ABN7XHS1_GIGMA</name>
<comment type="caution">
    <text evidence="1">The sequence shown here is derived from an EMBL/GenBank/DDBJ whole genome shotgun (WGS) entry which is preliminary data.</text>
</comment>
<dbReference type="EMBL" id="CAJVQB010142123">
    <property type="protein sequence ID" value="CAG8854764.1"/>
    <property type="molecule type" value="Genomic_DNA"/>
</dbReference>
<proteinExistence type="predicted"/>
<evidence type="ECO:0000313" key="1">
    <source>
        <dbReference type="EMBL" id="CAG8854764.1"/>
    </source>
</evidence>
<accession>A0ABN7XHS1</accession>
<feature type="non-terminal residue" evidence="1">
    <location>
        <position position="1"/>
    </location>
</feature>
<gene>
    <name evidence="1" type="ORF">GMARGA_LOCUS43585</name>
</gene>
<reference evidence="1 2" key="1">
    <citation type="submission" date="2021-06" db="EMBL/GenBank/DDBJ databases">
        <authorList>
            <person name="Kallberg Y."/>
            <person name="Tangrot J."/>
            <person name="Rosling A."/>
        </authorList>
    </citation>
    <scope>NUCLEOTIDE SEQUENCE [LARGE SCALE GENOMIC DNA]</scope>
    <source>
        <strain evidence="1 2">120-4 pot B 10/14</strain>
    </source>
</reference>
<evidence type="ECO:0000313" key="2">
    <source>
        <dbReference type="Proteomes" id="UP000789901"/>
    </source>
</evidence>
<protein>
    <submittedName>
        <fullName evidence="1">2493_t:CDS:1</fullName>
    </submittedName>
</protein>
<sequence>EEETIEHLVSCSRVWDEIRKIEEIAVRSVYSIFEKSLSDQNFVHEFLYEWWKGNVVEVQKRRMKLIRGLVIVEDYTKLKRLFPYKRTSKRFLASFWKQWMEKESEQNIGSGTINFEYERLQDLVPRSERTKTPTE</sequence>
<organism evidence="1 2">
    <name type="scientific">Gigaspora margarita</name>
    <dbReference type="NCBI Taxonomy" id="4874"/>
    <lineage>
        <taxon>Eukaryota</taxon>
        <taxon>Fungi</taxon>
        <taxon>Fungi incertae sedis</taxon>
        <taxon>Mucoromycota</taxon>
        <taxon>Glomeromycotina</taxon>
        <taxon>Glomeromycetes</taxon>
        <taxon>Diversisporales</taxon>
        <taxon>Gigasporaceae</taxon>
        <taxon>Gigaspora</taxon>
    </lineage>
</organism>
<dbReference type="Proteomes" id="UP000789901">
    <property type="component" value="Unassembled WGS sequence"/>
</dbReference>
<feature type="non-terminal residue" evidence="1">
    <location>
        <position position="135"/>
    </location>
</feature>
<keyword evidence="2" id="KW-1185">Reference proteome</keyword>